<evidence type="ECO:0000256" key="6">
    <source>
        <dbReference type="ARBA" id="ARBA00022946"/>
    </source>
</evidence>
<dbReference type="Gene3D" id="3.30.465.10">
    <property type="match status" value="1"/>
</dbReference>
<keyword evidence="11" id="KW-0472">Membrane</keyword>
<comment type="subcellular location">
    <subcellularLocation>
        <location evidence="2">Mitochondrion</location>
    </subcellularLocation>
</comment>
<evidence type="ECO:0000256" key="1">
    <source>
        <dbReference type="ARBA" id="ARBA00001974"/>
    </source>
</evidence>
<evidence type="ECO:0000256" key="9">
    <source>
        <dbReference type="ARBA" id="ARBA00038897"/>
    </source>
</evidence>
<organism evidence="13 14">
    <name type="scientific">Scleroderma citrinum Foug A</name>
    <dbReference type="NCBI Taxonomy" id="1036808"/>
    <lineage>
        <taxon>Eukaryota</taxon>
        <taxon>Fungi</taxon>
        <taxon>Dikarya</taxon>
        <taxon>Basidiomycota</taxon>
        <taxon>Agaricomycotina</taxon>
        <taxon>Agaricomycetes</taxon>
        <taxon>Agaricomycetidae</taxon>
        <taxon>Boletales</taxon>
        <taxon>Sclerodermatineae</taxon>
        <taxon>Sclerodermataceae</taxon>
        <taxon>Scleroderma</taxon>
    </lineage>
</organism>
<evidence type="ECO:0000256" key="10">
    <source>
        <dbReference type="ARBA" id="ARBA00051436"/>
    </source>
</evidence>
<evidence type="ECO:0000259" key="12">
    <source>
        <dbReference type="PROSITE" id="PS51387"/>
    </source>
</evidence>
<dbReference type="Pfam" id="PF01565">
    <property type="entry name" value="FAD_binding_4"/>
    <property type="match status" value="1"/>
</dbReference>
<keyword evidence="14" id="KW-1185">Reference proteome</keyword>
<keyword evidence="4" id="KW-0285">Flavoprotein</keyword>
<dbReference type="PANTHER" id="PTHR11748">
    <property type="entry name" value="D-LACTATE DEHYDROGENASE"/>
    <property type="match status" value="1"/>
</dbReference>
<evidence type="ECO:0000256" key="8">
    <source>
        <dbReference type="ARBA" id="ARBA00023128"/>
    </source>
</evidence>
<protein>
    <recommendedName>
        <fullName evidence="9">D-lactate dehydrogenase (cytochrome)</fullName>
        <ecNumber evidence="9">1.1.2.4</ecNumber>
    </recommendedName>
</protein>
<dbReference type="GO" id="GO:0004458">
    <property type="term" value="F:D-lactate dehydrogenase (cytochrome) activity"/>
    <property type="evidence" value="ECO:0007669"/>
    <property type="project" value="UniProtKB-EC"/>
</dbReference>
<dbReference type="InterPro" id="IPR016164">
    <property type="entry name" value="FAD-linked_Oxase-like_C"/>
</dbReference>
<evidence type="ECO:0000256" key="11">
    <source>
        <dbReference type="SAM" id="Phobius"/>
    </source>
</evidence>
<keyword evidence="8" id="KW-0496">Mitochondrion</keyword>
<comment type="cofactor">
    <cofactor evidence="1">
        <name>FAD</name>
        <dbReference type="ChEBI" id="CHEBI:57692"/>
    </cofactor>
</comment>
<dbReference type="GO" id="GO:0005739">
    <property type="term" value="C:mitochondrion"/>
    <property type="evidence" value="ECO:0007669"/>
    <property type="project" value="UniProtKB-SubCell"/>
</dbReference>
<proteinExistence type="inferred from homology"/>
<dbReference type="InterPro" id="IPR036318">
    <property type="entry name" value="FAD-bd_PCMH-like_sf"/>
</dbReference>
<dbReference type="GO" id="GO:1903457">
    <property type="term" value="P:lactate catabolic process"/>
    <property type="evidence" value="ECO:0007669"/>
    <property type="project" value="TreeGrafter"/>
</dbReference>
<feature type="transmembrane region" description="Helical" evidence="11">
    <location>
        <begin position="60"/>
        <end position="79"/>
    </location>
</feature>
<keyword evidence="11" id="KW-0812">Transmembrane</keyword>
<evidence type="ECO:0000256" key="7">
    <source>
        <dbReference type="ARBA" id="ARBA00023002"/>
    </source>
</evidence>
<dbReference type="PANTHER" id="PTHR11748:SF111">
    <property type="entry name" value="D-LACTATE DEHYDROGENASE, MITOCHONDRIAL-RELATED"/>
    <property type="match status" value="1"/>
</dbReference>
<evidence type="ECO:0000256" key="2">
    <source>
        <dbReference type="ARBA" id="ARBA00004173"/>
    </source>
</evidence>
<keyword evidence="6" id="KW-0809">Transit peptide</keyword>
<keyword evidence="7" id="KW-0560">Oxidoreductase</keyword>
<accession>A0A0C3DEU4</accession>
<dbReference type="InterPro" id="IPR016171">
    <property type="entry name" value="Vanillyl_alc_oxidase_C-sub2"/>
</dbReference>
<comment type="similarity">
    <text evidence="3">Belongs to the FAD-binding oxidoreductase/transferase type 4 family.</text>
</comment>
<dbReference type="EC" id="1.1.2.4" evidence="9"/>
<dbReference type="Pfam" id="PF02913">
    <property type="entry name" value="FAD-oxidase_C"/>
    <property type="match status" value="1"/>
</dbReference>
<dbReference type="HOGENOM" id="CLU_017779_3_3_1"/>
<dbReference type="SUPFAM" id="SSF56176">
    <property type="entry name" value="FAD-binding/transporter-associated domain-like"/>
    <property type="match status" value="1"/>
</dbReference>
<evidence type="ECO:0000256" key="4">
    <source>
        <dbReference type="ARBA" id="ARBA00022630"/>
    </source>
</evidence>
<gene>
    <name evidence="13" type="ORF">SCLCIDRAFT_1221517</name>
</gene>
<comment type="catalytic activity">
    <reaction evidence="10">
        <text>(R)-lactate + 2 Fe(III)-[cytochrome c] = 2 Fe(II)-[cytochrome c] + pyruvate + 2 H(+)</text>
        <dbReference type="Rhea" id="RHEA:13521"/>
        <dbReference type="Rhea" id="RHEA-COMP:10350"/>
        <dbReference type="Rhea" id="RHEA-COMP:14399"/>
        <dbReference type="ChEBI" id="CHEBI:15361"/>
        <dbReference type="ChEBI" id="CHEBI:15378"/>
        <dbReference type="ChEBI" id="CHEBI:16004"/>
        <dbReference type="ChEBI" id="CHEBI:29033"/>
        <dbReference type="ChEBI" id="CHEBI:29034"/>
        <dbReference type="EC" id="1.1.2.4"/>
    </reaction>
</comment>
<dbReference type="AlphaFoldDB" id="A0A0C3DEU4"/>
<dbReference type="FunFam" id="1.10.45.10:FF:000001">
    <property type="entry name" value="D-lactate dehydrogenase mitochondrial"/>
    <property type="match status" value="1"/>
</dbReference>
<keyword evidence="5" id="KW-0274">FAD</keyword>
<reference evidence="14" key="2">
    <citation type="submission" date="2015-01" db="EMBL/GenBank/DDBJ databases">
        <title>Evolutionary Origins and Diversification of the Mycorrhizal Mutualists.</title>
        <authorList>
            <consortium name="DOE Joint Genome Institute"/>
            <consortium name="Mycorrhizal Genomics Consortium"/>
            <person name="Kohler A."/>
            <person name="Kuo A."/>
            <person name="Nagy L.G."/>
            <person name="Floudas D."/>
            <person name="Copeland A."/>
            <person name="Barry K.W."/>
            <person name="Cichocki N."/>
            <person name="Veneault-Fourrey C."/>
            <person name="LaButti K."/>
            <person name="Lindquist E.A."/>
            <person name="Lipzen A."/>
            <person name="Lundell T."/>
            <person name="Morin E."/>
            <person name="Murat C."/>
            <person name="Riley R."/>
            <person name="Ohm R."/>
            <person name="Sun H."/>
            <person name="Tunlid A."/>
            <person name="Henrissat B."/>
            <person name="Grigoriev I.V."/>
            <person name="Hibbett D.S."/>
            <person name="Martin F."/>
        </authorList>
    </citation>
    <scope>NUCLEOTIDE SEQUENCE [LARGE SCALE GENOMIC DNA]</scope>
    <source>
        <strain evidence="14">Foug A</strain>
    </source>
</reference>
<name>A0A0C3DEU4_9AGAM</name>
<dbReference type="OrthoDB" id="7786253at2759"/>
<dbReference type="PROSITE" id="PS51387">
    <property type="entry name" value="FAD_PCMH"/>
    <property type="match status" value="1"/>
</dbReference>
<evidence type="ECO:0000256" key="5">
    <source>
        <dbReference type="ARBA" id="ARBA00022827"/>
    </source>
</evidence>
<dbReference type="STRING" id="1036808.A0A0C3DEU4"/>
<dbReference type="InterPro" id="IPR006094">
    <property type="entry name" value="Oxid_FAD_bind_N"/>
</dbReference>
<dbReference type="SUPFAM" id="SSF55103">
    <property type="entry name" value="FAD-linked oxidases, C-terminal domain"/>
    <property type="match status" value="1"/>
</dbReference>
<evidence type="ECO:0000313" key="14">
    <source>
        <dbReference type="Proteomes" id="UP000053989"/>
    </source>
</evidence>
<reference evidence="13 14" key="1">
    <citation type="submission" date="2014-04" db="EMBL/GenBank/DDBJ databases">
        <authorList>
            <consortium name="DOE Joint Genome Institute"/>
            <person name="Kuo A."/>
            <person name="Kohler A."/>
            <person name="Nagy L.G."/>
            <person name="Floudas D."/>
            <person name="Copeland A."/>
            <person name="Barry K.W."/>
            <person name="Cichocki N."/>
            <person name="Veneault-Fourrey C."/>
            <person name="LaButti K."/>
            <person name="Lindquist E.A."/>
            <person name="Lipzen A."/>
            <person name="Lundell T."/>
            <person name="Morin E."/>
            <person name="Murat C."/>
            <person name="Sun H."/>
            <person name="Tunlid A."/>
            <person name="Henrissat B."/>
            <person name="Grigoriev I.V."/>
            <person name="Hibbett D.S."/>
            <person name="Martin F."/>
            <person name="Nordberg H.P."/>
            <person name="Cantor M.N."/>
            <person name="Hua S.X."/>
        </authorList>
    </citation>
    <scope>NUCLEOTIDE SEQUENCE [LARGE SCALE GENOMIC DNA]</scope>
    <source>
        <strain evidence="13 14">Foug A</strain>
    </source>
</reference>
<evidence type="ECO:0000313" key="13">
    <source>
        <dbReference type="EMBL" id="KIM54904.1"/>
    </source>
</evidence>
<dbReference type="Gene3D" id="1.10.45.10">
    <property type="entry name" value="Vanillyl-alcohol Oxidase, Chain A, domain 4"/>
    <property type="match status" value="1"/>
</dbReference>
<evidence type="ECO:0000256" key="3">
    <source>
        <dbReference type="ARBA" id="ARBA00008000"/>
    </source>
</evidence>
<dbReference type="FunFam" id="3.30.465.10:FF:000014">
    <property type="entry name" value="D-lactate dehydrogenase (Cytochrome), putative"/>
    <property type="match status" value="1"/>
</dbReference>
<dbReference type="InterPro" id="IPR004113">
    <property type="entry name" value="FAD-bd_oxidored_4_C"/>
</dbReference>
<sequence length="580" mass="63155">MPFTTSRPFHLILTNVLKRFGRTPQHKLRPSSTLTNTQSKLVPSNLHWSHLRPTQYRFRYAWLAGGISFSIVLAGIVHATHGRRRSPPLIDIVTETNTRSNTIGPDFPGAIVALQKQFDPTMVSTDPQELYAYAQSSYSQTPGLPHAVVVHVQSTEDVVKVVNTSREYLVPIVPYSGGTSLEGNLSAPPSGSICVDLSGMDKILAINESDADVVCQAGVAWNDLNETLREKGIPLFFPLDPGRNATIGGMISTGCSGTNAVKYGTARGEWILNATVVLPSGEVIKTRQRARKSSAGFDLTKLFIGAEGTLGIVTEATLRLAPLLPTRVAVVQFPDVRQATNAVCDVLNQGAAIQCVEIIDELTIKALNAFGTSNQVWPEKVTLFFKFQGSEAVIRNNSDLVQRVIAEHGAADYRLAANEQEGELIWQDRRNALFAGLAYQPGCKGWITDVCVPVSKLPDLIHAAKRDFEELGLVAPIAGHVGDGNFHALVLYRDESELELVREAVSRINRKAIELEGTCTGEHGVGIGKREYLLSELGQGTVSLMKVIKQTIDPYNLFNPGKLYPDHAPPAENPTSPVIR</sequence>
<dbReference type="InterPro" id="IPR016169">
    <property type="entry name" value="FAD-bd_PCMH_sub2"/>
</dbReference>
<dbReference type="InParanoid" id="A0A0C3DEU4"/>
<dbReference type="GO" id="GO:0071949">
    <property type="term" value="F:FAD binding"/>
    <property type="evidence" value="ECO:0007669"/>
    <property type="project" value="InterPro"/>
</dbReference>
<keyword evidence="11" id="KW-1133">Transmembrane helix</keyword>
<feature type="domain" description="FAD-binding PCMH-type" evidence="12">
    <location>
        <begin position="141"/>
        <end position="323"/>
    </location>
</feature>
<dbReference type="FunFam" id="3.30.70.2740:FF:000001">
    <property type="entry name" value="D-lactate dehydrogenase mitochondrial"/>
    <property type="match status" value="1"/>
</dbReference>
<dbReference type="InterPro" id="IPR016166">
    <property type="entry name" value="FAD-bd_PCMH"/>
</dbReference>
<dbReference type="GO" id="GO:0008720">
    <property type="term" value="F:D-lactate dehydrogenase (NAD+) activity"/>
    <property type="evidence" value="ECO:0007669"/>
    <property type="project" value="TreeGrafter"/>
</dbReference>
<dbReference type="EMBL" id="KN822144">
    <property type="protein sequence ID" value="KIM54904.1"/>
    <property type="molecule type" value="Genomic_DNA"/>
</dbReference>
<dbReference type="Proteomes" id="UP000053989">
    <property type="component" value="Unassembled WGS sequence"/>
</dbReference>
<dbReference type="Gene3D" id="3.30.70.2740">
    <property type="match status" value="1"/>
</dbReference>